<organism evidence="4 5">
    <name type="scientific">Candidatus Acidiferrum panamense</name>
    <dbReference type="NCBI Taxonomy" id="2741543"/>
    <lineage>
        <taxon>Bacteria</taxon>
        <taxon>Pseudomonadati</taxon>
        <taxon>Acidobacteriota</taxon>
        <taxon>Terriglobia</taxon>
        <taxon>Candidatus Acidiferrales</taxon>
        <taxon>Candidatus Acidiferrum</taxon>
    </lineage>
</organism>
<dbReference type="SUPFAM" id="SSF54106">
    <property type="entry name" value="LysM domain"/>
    <property type="match status" value="1"/>
</dbReference>
<evidence type="ECO:0000256" key="1">
    <source>
        <dbReference type="ARBA" id="ARBA00007734"/>
    </source>
</evidence>
<evidence type="ECO:0000259" key="2">
    <source>
        <dbReference type="Pfam" id="PF01464"/>
    </source>
</evidence>
<comment type="caution">
    <text evidence="4">The sequence shown here is derived from an EMBL/GenBank/DDBJ whole genome shotgun (WGS) entry which is preliminary data.</text>
</comment>
<feature type="domain" description="Transglycosylase SLT" evidence="2">
    <location>
        <begin position="218"/>
        <end position="326"/>
    </location>
</feature>
<dbReference type="Pfam" id="PF01476">
    <property type="entry name" value="LysM"/>
    <property type="match status" value="1"/>
</dbReference>
<evidence type="ECO:0000259" key="3">
    <source>
        <dbReference type="Pfam" id="PF01476"/>
    </source>
</evidence>
<gene>
    <name evidence="4" type="ORF">HRJ53_29665</name>
</gene>
<keyword evidence="5" id="KW-1185">Reference proteome</keyword>
<dbReference type="CDD" id="cd00118">
    <property type="entry name" value="LysM"/>
    <property type="match status" value="1"/>
</dbReference>
<feature type="domain" description="LysM" evidence="3">
    <location>
        <begin position="441"/>
        <end position="479"/>
    </location>
</feature>
<dbReference type="InterPro" id="IPR036779">
    <property type="entry name" value="LysM_dom_sf"/>
</dbReference>
<reference evidence="4" key="1">
    <citation type="submission" date="2020-06" db="EMBL/GenBank/DDBJ databases">
        <title>Legume-microbial interactions unlock mineral nutrients during tropical forest succession.</title>
        <authorList>
            <person name="Epihov D.Z."/>
        </authorList>
    </citation>
    <scope>NUCLEOTIDE SEQUENCE [LARGE SCALE GENOMIC DNA]</scope>
    <source>
        <strain evidence="4">Pan2503</strain>
    </source>
</reference>
<evidence type="ECO:0000313" key="4">
    <source>
        <dbReference type="EMBL" id="MBA0089179.1"/>
    </source>
</evidence>
<dbReference type="Gene3D" id="1.10.530.10">
    <property type="match status" value="1"/>
</dbReference>
<protein>
    <submittedName>
        <fullName evidence="4">Transglycosylase SLT domain-containing protein</fullName>
    </submittedName>
</protein>
<dbReference type="PANTHER" id="PTHR37423">
    <property type="entry name" value="SOLUBLE LYTIC MUREIN TRANSGLYCOSYLASE-RELATED"/>
    <property type="match status" value="1"/>
</dbReference>
<dbReference type="EMBL" id="JACDQQ010002864">
    <property type="protein sequence ID" value="MBA0089179.1"/>
    <property type="molecule type" value="Genomic_DNA"/>
</dbReference>
<dbReference type="AlphaFoldDB" id="A0A7V8NX83"/>
<dbReference type="Pfam" id="PF01464">
    <property type="entry name" value="SLT"/>
    <property type="match status" value="1"/>
</dbReference>
<name>A0A7V8NX83_9BACT</name>
<dbReference type="Proteomes" id="UP000567293">
    <property type="component" value="Unassembled WGS sequence"/>
</dbReference>
<dbReference type="PANTHER" id="PTHR37423:SF2">
    <property type="entry name" value="MEMBRANE-BOUND LYTIC MUREIN TRANSGLYCOSYLASE C"/>
    <property type="match status" value="1"/>
</dbReference>
<dbReference type="CDD" id="cd16894">
    <property type="entry name" value="MltD-like"/>
    <property type="match status" value="1"/>
</dbReference>
<proteinExistence type="inferred from homology"/>
<dbReference type="InterPro" id="IPR023346">
    <property type="entry name" value="Lysozyme-like_dom_sf"/>
</dbReference>
<comment type="similarity">
    <text evidence="1">Belongs to the transglycosylase Slt family.</text>
</comment>
<dbReference type="InterPro" id="IPR008258">
    <property type="entry name" value="Transglycosylase_SLT_dom_1"/>
</dbReference>
<accession>A0A7V8NX83</accession>
<dbReference type="SUPFAM" id="SSF53955">
    <property type="entry name" value="Lysozyme-like"/>
    <property type="match status" value="1"/>
</dbReference>
<dbReference type="Gene3D" id="3.10.350.10">
    <property type="entry name" value="LysM domain"/>
    <property type="match status" value="1"/>
</dbReference>
<sequence>MLALTAACGYPSSQLHTSLLLPALPGASVLAALQLAEPPFVRPDLFLEELPSLSAGVSLKPVRCDGLIERAEQAFERGQAAYRTGDIPNARREFDTAIDLMLDASEENPKDPQGYDKRLDELVDAIHRYDLAGMGSSIDIENAEFEKAPLEDILPMTFPVDPRLEHKVREQVAATVSQLPLTVSDPVLGYVHYFSNRGHRTLIAGTERSGRYRPMIQRILAEEGVPQELIHLAQAESGFMPRAVSRKAAKGLWQFLPWRGREYGLIETAYTDDRMDPEKATRAAAHHLHDLYNEFGDWYLAIAAYNCGPGTVEKAVRQTGYADFWELRNRGALPAETANYVPIILAMTIMEKNPAEYGLDRLALDPPLEYDTVEIAAPTSMALLCDLTETAVPDLFALNPALLKSVVPPGYSLRVPKGKGGQLMASLQPIPAEHRISWRVHRVAAGETLAALGKRFGVTSSSIVSANGLRTSEAAAGDWLMIPTALRGESTLRRTVSARAATSHRRSPARRVAALNAAARTASLLASDSRPVADNLVRTVPR</sequence>
<dbReference type="InterPro" id="IPR018392">
    <property type="entry name" value="LysM"/>
</dbReference>
<evidence type="ECO:0000313" key="5">
    <source>
        <dbReference type="Proteomes" id="UP000567293"/>
    </source>
</evidence>